<dbReference type="AlphaFoldDB" id="A0A4Y2Q209"/>
<comment type="caution">
    <text evidence="1">The sequence shown here is derived from an EMBL/GenBank/DDBJ whole genome shotgun (WGS) entry which is preliminary data.</text>
</comment>
<reference evidence="1 2" key="1">
    <citation type="journal article" date="2019" name="Sci. Rep.">
        <title>Orb-weaving spider Araneus ventricosus genome elucidates the spidroin gene catalogue.</title>
        <authorList>
            <person name="Kono N."/>
            <person name="Nakamura H."/>
            <person name="Ohtoshi R."/>
            <person name="Moran D.A.P."/>
            <person name="Shinohara A."/>
            <person name="Yoshida Y."/>
            <person name="Fujiwara M."/>
            <person name="Mori M."/>
            <person name="Tomita M."/>
            <person name="Arakawa K."/>
        </authorList>
    </citation>
    <scope>NUCLEOTIDE SEQUENCE [LARGE SCALE GENOMIC DNA]</scope>
</reference>
<evidence type="ECO:0000313" key="2">
    <source>
        <dbReference type="Proteomes" id="UP000499080"/>
    </source>
</evidence>
<dbReference type="EMBL" id="BGPR01012888">
    <property type="protein sequence ID" value="GBN58195.1"/>
    <property type="molecule type" value="Genomic_DNA"/>
</dbReference>
<protein>
    <submittedName>
        <fullName evidence="1">Uncharacterized protein</fullName>
    </submittedName>
</protein>
<dbReference type="Proteomes" id="UP000499080">
    <property type="component" value="Unassembled WGS sequence"/>
</dbReference>
<keyword evidence="2" id="KW-1185">Reference proteome</keyword>
<gene>
    <name evidence="1" type="ORF">AVEN_159187_1</name>
</gene>
<name>A0A4Y2Q209_ARAVE</name>
<proteinExistence type="predicted"/>
<organism evidence="1 2">
    <name type="scientific">Araneus ventricosus</name>
    <name type="common">Orbweaver spider</name>
    <name type="synonym">Epeira ventricosa</name>
    <dbReference type="NCBI Taxonomy" id="182803"/>
    <lineage>
        <taxon>Eukaryota</taxon>
        <taxon>Metazoa</taxon>
        <taxon>Ecdysozoa</taxon>
        <taxon>Arthropoda</taxon>
        <taxon>Chelicerata</taxon>
        <taxon>Arachnida</taxon>
        <taxon>Araneae</taxon>
        <taxon>Araneomorphae</taxon>
        <taxon>Entelegynae</taxon>
        <taxon>Araneoidea</taxon>
        <taxon>Araneidae</taxon>
        <taxon>Araneus</taxon>
    </lineage>
</organism>
<sequence>MHSMTATLHQIFIEKAKHYSYIVQKSTKPDKNMADIFYKPSSTPVAISQAGEMFLVLVAEEHNLNNRRYAAFLKSSAKIKADLSSIPPTEGAAVQHAFSNVFLFWHLSWYLYQRCTSRRRGGSNLIIY</sequence>
<dbReference type="OrthoDB" id="6781249at2759"/>
<evidence type="ECO:0000313" key="1">
    <source>
        <dbReference type="EMBL" id="GBN58195.1"/>
    </source>
</evidence>
<accession>A0A4Y2Q209</accession>